<keyword evidence="6 8" id="KW-1133">Transmembrane helix</keyword>
<keyword evidence="3" id="KW-0813">Transport</keyword>
<feature type="transmembrane region" description="Helical" evidence="8">
    <location>
        <begin position="145"/>
        <end position="171"/>
    </location>
</feature>
<dbReference type="InterPro" id="IPR000522">
    <property type="entry name" value="ABC_transptr_permease_BtuC"/>
</dbReference>
<evidence type="ECO:0000256" key="7">
    <source>
        <dbReference type="ARBA" id="ARBA00023136"/>
    </source>
</evidence>
<feature type="transmembrane region" description="Helical" evidence="8">
    <location>
        <begin position="55"/>
        <end position="75"/>
    </location>
</feature>
<dbReference type="Gene3D" id="1.10.3470.10">
    <property type="entry name" value="ABC transporter involved in vitamin B12 uptake, BtuC"/>
    <property type="match status" value="1"/>
</dbReference>
<reference evidence="9 10" key="1">
    <citation type="submission" date="2018-12" db="EMBL/GenBank/DDBJ databases">
        <authorList>
            <consortium name="Pathogen Informatics"/>
        </authorList>
    </citation>
    <scope>NUCLEOTIDE SEQUENCE [LARGE SCALE GENOMIC DNA]</scope>
    <source>
        <strain evidence="9 10">NCTC10485</strain>
    </source>
</reference>
<feature type="transmembrane region" description="Helical" evidence="8">
    <location>
        <begin position="306"/>
        <end position="327"/>
    </location>
</feature>
<evidence type="ECO:0000313" key="10">
    <source>
        <dbReference type="Proteomes" id="UP000282551"/>
    </source>
</evidence>
<evidence type="ECO:0000256" key="4">
    <source>
        <dbReference type="ARBA" id="ARBA00022475"/>
    </source>
</evidence>
<sequence>MSALSESAVLSRWWPGRLGPGARLVVISAVIAVAATCFLLLFIRGSFAFSFERRAIMLGTMVVAAFAQGVGTVVFQTITQNRILTPSIMGFDSLYVLLQTALVFAFGGTVIAKTEGLPKVLTQTALMVLFATLLYRWLLSGRFGNLYILLLVGVVFGLAFDSISVFLQRLLSPTDYDLLNATLYGRMGNLDATHLPLALLVCLAVGVILWRMRYRLDTMLLGRDVSMSLGIDYKRDMTIVLMLVALLVSFSTALVGPMTFFGFLAAHLAYQLAGSYKHQYVMPMAFLVGLLGLVGGQFILEHVFYAGGFLTIIIEFLGGIAFIIILLRTGKL</sequence>
<dbReference type="SUPFAM" id="SSF81345">
    <property type="entry name" value="ABC transporter involved in vitamin B12 uptake, BtuC"/>
    <property type="match status" value="1"/>
</dbReference>
<comment type="subcellular location">
    <subcellularLocation>
        <location evidence="1">Cell membrane</location>
        <topology evidence="1">Multi-pass membrane protein</topology>
    </subcellularLocation>
</comment>
<feature type="transmembrane region" description="Helical" evidence="8">
    <location>
        <begin position="280"/>
        <end position="300"/>
    </location>
</feature>
<feature type="transmembrane region" description="Helical" evidence="8">
    <location>
        <begin position="192"/>
        <end position="212"/>
    </location>
</feature>
<dbReference type="OrthoDB" id="9796260at2"/>
<dbReference type="EMBL" id="LR134355">
    <property type="protein sequence ID" value="VEG44089.1"/>
    <property type="molecule type" value="Genomic_DNA"/>
</dbReference>
<feature type="transmembrane region" description="Helical" evidence="8">
    <location>
        <begin position="239"/>
        <end position="268"/>
    </location>
</feature>
<dbReference type="AlphaFoldDB" id="A0A3S4S3Z1"/>
<evidence type="ECO:0000256" key="1">
    <source>
        <dbReference type="ARBA" id="ARBA00004651"/>
    </source>
</evidence>
<evidence type="ECO:0000256" key="2">
    <source>
        <dbReference type="ARBA" id="ARBA00007935"/>
    </source>
</evidence>
<organism evidence="9 10">
    <name type="scientific">Mycolicibacterium chitae</name>
    <name type="common">Mycobacterium chitae</name>
    <dbReference type="NCBI Taxonomy" id="1792"/>
    <lineage>
        <taxon>Bacteria</taxon>
        <taxon>Bacillati</taxon>
        <taxon>Actinomycetota</taxon>
        <taxon>Actinomycetes</taxon>
        <taxon>Mycobacteriales</taxon>
        <taxon>Mycobacteriaceae</taxon>
        <taxon>Mycolicibacterium</taxon>
    </lineage>
</organism>
<accession>A0A3S4S3Z1</accession>
<comment type="similarity">
    <text evidence="2">Belongs to the binding-protein-dependent transport system permease family. FecCD subfamily.</text>
</comment>
<evidence type="ECO:0000256" key="8">
    <source>
        <dbReference type="SAM" id="Phobius"/>
    </source>
</evidence>
<dbReference type="PANTHER" id="PTHR30472:SF19">
    <property type="entry name" value="PETROBACTIN IMPORT SYSTEM PERMEASE PROTEIN YCLO"/>
    <property type="match status" value="1"/>
</dbReference>
<proteinExistence type="inferred from homology"/>
<protein>
    <submittedName>
        <fullName evidence="9">Transport system permease</fullName>
    </submittedName>
</protein>
<feature type="transmembrane region" description="Helical" evidence="8">
    <location>
        <begin position="120"/>
        <end position="139"/>
    </location>
</feature>
<evidence type="ECO:0000256" key="6">
    <source>
        <dbReference type="ARBA" id="ARBA00022989"/>
    </source>
</evidence>
<name>A0A3S4S3Z1_MYCCI</name>
<gene>
    <name evidence="9" type="primary">feuC</name>
    <name evidence="9" type="ORF">NCTC10485_00048</name>
</gene>
<dbReference type="PANTHER" id="PTHR30472">
    <property type="entry name" value="FERRIC ENTEROBACTIN TRANSPORT SYSTEM PERMEASE PROTEIN"/>
    <property type="match status" value="1"/>
</dbReference>
<feature type="transmembrane region" description="Helical" evidence="8">
    <location>
        <begin position="95"/>
        <end position="113"/>
    </location>
</feature>
<dbReference type="RefSeq" id="WP_126331919.1">
    <property type="nucleotide sequence ID" value="NZ_AP022604.1"/>
</dbReference>
<dbReference type="Proteomes" id="UP000282551">
    <property type="component" value="Chromosome"/>
</dbReference>
<dbReference type="InterPro" id="IPR037294">
    <property type="entry name" value="ABC_BtuC-like"/>
</dbReference>
<evidence type="ECO:0000313" key="9">
    <source>
        <dbReference type="EMBL" id="VEG44089.1"/>
    </source>
</evidence>
<keyword evidence="5 8" id="KW-0812">Transmembrane</keyword>
<feature type="transmembrane region" description="Helical" evidence="8">
    <location>
        <begin position="20"/>
        <end position="43"/>
    </location>
</feature>
<dbReference type="GO" id="GO:0033214">
    <property type="term" value="P:siderophore-iron import into cell"/>
    <property type="evidence" value="ECO:0007669"/>
    <property type="project" value="TreeGrafter"/>
</dbReference>
<dbReference type="GO" id="GO:0022857">
    <property type="term" value="F:transmembrane transporter activity"/>
    <property type="evidence" value="ECO:0007669"/>
    <property type="project" value="InterPro"/>
</dbReference>
<keyword evidence="7 8" id="KW-0472">Membrane</keyword>
<evidence type="ECO:0000256" key="5">
    <source>
        <dbReference type="ARBA" id="ARBA00022692"/>
    </source>
</evidence>
<evidence type="ECO:0000256" key="3">
    <source>
        <dbReference type="ARBA" id="ARBA00022448"/>
    </source>
</evidence>
<keyword evidence="4" id="KW-1003">Cell membrane</keyword>
<dbReference type="GO" id="GO:0005886">
    <property type="term" value="C:plasma membrane"/>
    <property type="evidence" value="ECO:0007669"/>
    <property type="project" value="UniProtKB-SubCell"/>
</dbReference>
<keyword evidence="10" id="KW-1185">Reference proteome</keyword>
<dbReference type="Pfam" id="PF01032">
    <property type="entry name" value="FecCD"/>
    <property type="match status" value="1"/>
</dbReference>